<keyword evidence="3" id="KW-1185">Reference proteome</keyword>
<accession>A0A5N5KZV7</accession>
<protein>
    <submittedName>
        <fullName evidence="2">Uncharacterized protein</fullName>
    </submittedName>
</protein>
<name>A0A5N5KZV7_PANHP</name>
<feature type="region of interest" description="Disordered" evidence="1">
    <location>
        <begin position="1"/>
        <end position="30"/>
    </location>
</feature>
<sequence length="101" mass="11215">MFEALEDDFLRGNSRSRMQPLSPPCDRHPAAPPHLSPRCLLSSRCQWNDLVSDRHRGVPVLSSILELVPVDTPIFRSEHSGQAQCSVVPAAPPHRSPSYCC</sequence>
<evidence type="ECO:0000256" key="1">
    <source>
        <dbReference type="SAM" id="MobiDB-lite"/>
    </source>
</evidence>
<proteinExistence type="predicted"/>
<dbReference type="EMBL" id="VFJC01000022">
    <property type="protein sequence ID" value="KAB5535436.1"/>
    <property type="molecule type" value="Genomic_DNA"/>
</dbReference>
<reference evidence="2 3" key="1">
    <citation type="submission" date="2019-06" db="EMBL/GenBank/DDBJ databases">
        <title>A chromosome-scale genome assembly of the striped catfish, Pangasianodon hypophthalmus.</title>
        <authorList>
            <person name="Wen M."/>
            <person name="Zahm M."/>
            <person name="Roques C."/>
            <person name="Cabau C."/>
            <person name="Klopp C."/>
            <person name="Donnadieu C."/>
            <person name="Jouanno E."/>
            <person name="Avarre J.-C."/>
            <person name="Campet M."/>
            <person name="Ha T.T.T."/>
            <person name="Dugue R."/>
            <person name="Lampietro C."/>
            <person name="Louis A."/>
            <person name="Herpin A."/>
            <person name="Echchiki A."/>
            <person name="Berthelot C."/>
            <person name="Parey E."/>
            <person name="Roest-Crollius H."/>
            <person name="Braasch I."/>
            <person name="Postlethwait J."/>
            <person name="Bobe J."/>
            <person name="Montfort J."/>
            <person name="Bouchez O."/>
            <person name="Begum T."/>
            <person name="Schartl M."/>
            <person name="Guiguen Y."/>
        </authorList>
    </citation>
    <scope>NUCLEOTIDE SEQUENCE [LARGE SCALE GENOMIC DNA]</scope>
    <source>
        <strain evidence="2 3">Indonesia</strain>
        <tissue evidence="2">Blood</tissue>
    </source>
</reference>
<dbReference type="Proteomes" id="UP000327468">
    <property type="component" value="Chromosome 21"/>
</dbReference>
<dbReference type="AlphaFoldDB" id="A0A5N5KZV7"/>
<gene>
    <name evidence="2" type="ORF">PHYPO_G00117640</name>
</gene>
<evidence type="ECO:0000313" key="3">
    <source>
        <dbReference type="Proteomes" id="UP000327468"/>
    </source>
</evidence>
<organism evidence="2 3">
    <name type="scientific">Pangasianodon hypophthalmus</name>
    <name type="common">Striped catfish</name>
    <name type="synonym">Helicophagus hypophthalmus</name>
    <dbReference type="NCBI Taxonomy" id="310915"/>
    <lineage>
        <taxon>Eukaryota</taxon>
        <taxon>Metazoa</taxon>
        <taxon>Chordata</taxon>
        <taxon>Craniata</taxon>
        <taxon>Vertebrata</taxon>
        <taxon>Euteleostomi</taxon>
        <taxon>Actinopterygii</taxon>
        <taxon>Neopterygii</taxon>
        <taxon>Teleostei</taxon>
        <taxon>Ostariophysi</taxon>
        <taxon>Siluriformes</taxon>
        <taxon>Pangasiidae</taxon>
        <taxon>Pangasianodon</taxon>
    </lineage>
</organism>
<comment type="caution">
    <text evidence="2">The sequence shown here is derived from an EMBL/GenBank/DDBJ whole genome shotgun (WGS) entry which is preliminary data.</text>
</comment>
<evidence type="ECO:0000313" key="2">
    <source>
        <dbReference type="EMBL" id="KAB5535436.1"/>
    </source>
</evidence>